<evidence type="ECO:0000256" key="2">
    <source>
        <dbReference type="ARBA" id="ARBA00022598"/>
    </source>
</evidence>
<keyword evidence="2" id="KW-0436">Ligase</keyword>
<dbReference type="EMBL" id="FOXF01000041">
    <property type="protein sequence ID" value="SFP59554.1"/>
    <property type="molecule type" value="Genomic_DNA"/>
</dbReference>
<evidence type="ECO:0000256" key="1">
    <source>
        <dbReference type="ARBA" id="ARBA00006432"/>
    </source>
</evidence>
<dbReference type="SUPFAM" id="SSF56801">
    <property type="entry name" value="Acetyl-CoA synthetase-like"/>
    <property type="match status" value="1"/>
</dbReference>
<dbReference type="InterPro" id="IPR042099">
    <property type="entry name" value="ANL_N_sf"/>
</dbReference>
<dbReference type="Pfam" id="PF00501">
    <property type="entry name" value="AMP-binding"/>
    <property type="match status" value="1"/>
</dbReference>
<comment type="similarity">
    <text evidence="1">Belongs to the ATP-dependent AMP-binding enzyme family.</text>
</comment>
<organism evidence="4 5">
    <name type="scientific">Ruminobacter amylophilus</name>
    <dbReference type="NCBI Taxonomy" id="867"/>
    <lineage>
        <taxon>Bacteria</taxon>
        <taxon>Pseudomonadati</taxon>
        <taxon>Pseudomonadota</taxon>
        <taxon>Gammaproteobacteria</taxon>
        <taxon>Aeromonadales</taxon>
        <taxon>Succinivibrionaceae</taxon>
        <taxon>Ruminobacter</taxon>
    </lineage>
</organism>
<evidence type="ECO:0000313" key="4">
    <source>
        <dbReference type="EMBL" id="SFP59554.1"/>
    </source>
</evidence>
<name>A0A662ZKB6_9GAMM</name>
<dbReference type="Gene3D" id="3.30.300.30">
    <property type="match status" value="1"/>
</dbReference>
<evidence type="ECO:0000313" key="5">
    <source>
        <dbReference type="Proteomes" id="UP000243745"/>
    </source>
</evidence>
<evidence type="ECO:0000259" key="3">
    <source>
        <dbReference type="Pfam" id="PF00501"/>
    </source>
</evidence>
<dbReference type="PANTHER" id="PTHR43201:SF5">
    <property type="entry name" value="MEDIUM-CHAIN ACYL-COA LIGASE ACSF2, MITOCHONDRIAL"/>
    <property type="match status" value="1"/>
</dbReference>
<proteinExistence type="inferred from homology"/>
<reference evidence="4 5" key="1">
    <citation type="submission" date="2016-10" db="EMBL/GenBank/DDBJ databases">
        <authorList>
            <person name="Varghese N."/>
            <person name="Submissions S."/>
        </authorList>
    </citation>
    <scope>NUCLEOTIDE SEQUENCE [LARGE SCALE GENOMIC DNA]</scope>
    <source>
        <strain evidence="4 5">DSM 1361</strain>
    </source>
</reference>
<gene>
    <name evidence="4" type="ORF">SAMN02910344_01821</name>
</gene>
<keyword evidence="5" id="KW-1185">Reference proteome</keyword>
<dbReference type="Gene3D" id="3.40.50.12780">
    <property type="entry name" value="N-terminal domain of ligase-like"/>
    <property type="match status" value="1"/>
</dbReference>
<dbReference type="Proteomes" id="UP000243745">
    <property type="component" value="Unassembled WGS sequence"/>
</dbReference>
<dbReference type="GO" id="GO:0031956">
    <property type="term" value="F:medium-chain fatty acid-CoA ligase activity"/>
    <property type="evidence" value="ECO:0007669"/>
    <property type="project" value="TreeGrafter"/>
</dbReference>
<accession>A0A662ZKB6</accession>
<dbReference type="PANTHER" id="PTHR43201">
    <property type="entry name" value="ACYL-COA SYNTHETASE"/>
    <property type="match status" value="1"/>
</dbReference>
<dbReference type="InterPro" id="IPR000873">
    <property type="entry name" value="AMP-dep_synth/lig_dom"/>
</dbReference>
<protein>
    <submittedName>
        <fullName evidence="4">2-succinylbenzoyl-CoA synthetase</fullName>
    </submittedName>
</protein>
<feature type="domain" description="AMP-dependent synthetase/ligase" evidence="3">
    <location>
        <begin position="81"/>
        <end position="359"/>
    </location>
</feature>
<dbReference type="InterPro" id="IPR045851">
    <property type="entry name" value="AMP-bd_C_sf"/>
</dbReference>
<dbReference type="AlphaFoldDB" id="A0A662ZKB6"/>
<dbReference type="RefSeq" id="WP_093143032.1">
    <property type="nucleotide sequence ID" value="NZ_FOXF01000041.1"/>
</dbReference>
<dbReference type="OrthoDB" id="9803968at2"/>
<sequence length="503" mass="56339">MIKYPCPLENVSMLFYENTAFTDGTANITYRELEKMVSSWERPFRNFRKNPEITADILNGSDITHGMDPATIGFFDKDFPKVMVKTEPSCEYISSLFAFIRAGITYIPYSARETAGRIRKTAGKIQALVITDIRDFCSFVYRTLNTDTGDREYENCKIHTVDLDFPCNMMLTSGSTALPKLVVHCLKAHIASALGSQIMLKLRPKDRYLLSLPLNHVGGQAVIFKTLMAGATMVAPRRDKKLTEQILDDGITVLSLVPTQLVRIINADPEILKKSRVRAILLGGAPIEPSLVDRVHQLYPDIALYGSYGSTEMASQICTCELKKNTPVTAGFALPDREIIIGKDNEILVRGETLCLGYFKNGVINPVTDKDGYFHTGDIGEFLSEGLVIRGRKDNMFISGGENIHPEQIEAELLKDSRIEKAVVVPVPHDEWGKMAVVLVKTADDFRGTLQDLKQHALSVMSHVYVPKIWLDMPEIENTGLKLNRRKYIEYAEEFLSGGFKND</sequence>
<dbReference type="GO" id="GO:0006631">
    <property type="term" value="P:fatty acid metabolic process"/>
    <property type="evidence" value="ECO:0007669"/>
    <property type="project" value="TreeGrafter"/>
</dbReference>